<proteinExistence type="predicted"/>
<dbReference type="Proteomes" id="UP001283361">
    <property type="component" value="Unassembled WGS sequence"/>
</dbReference>
<sequence length="212" mass="22850">MKKSCGGGRGDMKAWPRRMVNSAPVRYDGSPSTQRMSFTGENLPTKLPRAFLRCGRTMMIATNQDVVAEDSFTPLSFSLTRSSTHLIENDFSPLHGEILSSNTPVKAQDVSANLKDITRICEAGLSDSMEKGEDDKVEGYQGGLVAGSSIPAGVSLGQWPEESATLGGDLLSKNRHPGEISNTLDPMERALKLDVARLGKAKPLISSRVDKV</sequence>
<evidence type="ECO:0000313" key="1">
    <source>
        <dbReference type="EMBL" id="KAK3766861.1"/>
    </source>
</evidence>
<accession>A0AAE1DDS8</accession>
<reference evidence="1" key="1">
    <citation type="journal article" date="2023" name="G3 (Bethesda)">
        <title>A reference genome for the long-term kleptoplast-retaining sea slug Elysia crispata morphotype clarki.</title>
        <authorList>
            <person name="Eastman K.E."/>
            <person name="Pendleton A.L."/>
            <person name="Shaikh M.A."/>
            <person name="Suttiyut T."/>
            <person name="Ogas R."/>
            <person name="Tomko P."/>
            <person name="Gavelis G."/>
            <person name="Widhalm J.R."/>
            <person name="Wisecaver J.H."/>
        </authorList>
    </citation>
    <scope>NUCLEOTIDE SEQUENCE</scope>
    <source>
        <strain evidence="1">ECLA1</strain>
    </source>
</reference>
<organism evidence="1 2">
    <name type="scientific">Elysia crispata</name>
    <name type="common">lettuce slug</name>
    <dbReference type="NCBI Taxonomy" id="231223"/>
    <lineage>
        <taxon>Eukaryota</taxon>
        <taxon>Metazoa</taxon>
        <taxon>Spiralia</taxon>
        <taxon>Lophotrochozoa</taxon>
        <taxon>Mollusca</taxon>
        <taxon>Gastropoda</taxon>
        <taxon>Heterobranchia</taxon>
        <taxon>Euthyneura</taxon>
        <taxon>Panpulmonata</taxon>
        <taxon>Sacoglossa</taxon>
        <taxon>Placobranchoidea</taxon>
        <taxon>Plakobranchidae</taxon>
        <taxon>Elysia</taxon>
    </lineage>
</organism>
<keyword evidence="2" id="KW-1185">Reference proteome</keyword>
<dbReference type="EMBL" id="JAWDGP010004193">
    <property type="protein sequence ID" value="KAK3766861.1"/>
    <property type="molecule type" value="Genomic_DNA"/>
</dbReference>
<gene>
    <name evidence="1" type="ORF">RRG08_052004</name>
</gene>
<dbReference type="AlphaFoldDB" id="A0AAE1DDS8"/>
<protein>
    <submittedName>
        <fullName evidence="1">Uncharacterized protein</fullName>
    </submittedName>
</protein>
<name>A0AAE1DDS8_9GAST</name>
<evidence type="ECO:0000313" key="2">
    <source>
        <dbReference type="Proteomes" id="UP001283361"/>
    </source>
</evidence>
<comment type="caution">
    <text evidence="1">The sequence shown here is derived from an EMBL/GenBank/DDBJ whole genome shotgun (WGS) entry which is preliminary data.</text>
</comment>